<keyword evidence="3" id="KW-1185">Reference proteome</keyword>
<dbReference type="Proteomes" id="UP001141933">
    <property type="component" value="Unassembled WGS sequence"/>
</dbReference>
<protein>
    <submittedName>
        <fullName evidence="2">MBL fold metallo-hydrolase</fullName>
    </submittedName>
</protein>
<evidence type="ECO:0000313" key="2">
    <source>
        <dbReference type="EMBL" id="MCZ8373529.1"/>
    </source>
</evidence>
<reference evidence="2" key="1">
    <citation type="submission" date="2022-12" db="EMBL/GenBank/DDBJ databases">
        <title>Phocaeicola acetigenes sp. nov., isolated feces from a healthy human.</title>
        <authorList>
            <person name="Do H."/>
            <person name="Ha Y.B."/>
            <person name="Kim J.-S."/>
            <person name="Suh M.K."/>
            <person name="Kim H.S."/>
            <person name="Lee J.-S."/>
        </authorList>
    </citation>
    <scope>NUCLEOTIDE SEQUENCE</scope>
    <source>
        <strain evidence="2">KGMB11183</strain>
    </source>
</reference>
<dbReference type="CDD" id="cd16279">
    <property type="entry name" value="metallo-hydrolase-like_MBL-fold"/>
    <property type="match status" value="1"/>
</dbReference>
<gene>
    <name evidence="2" type="ORF">O6P32_12560</name>
</gene>
<dbReference type="InterPro" id="IPR001279">
    <property type="entry name" value="Metallo-B-lactamas"/>
</dbReference>
<dbReference type="PANTHER" id="PTHR42663">
    <property type="entry name" value="HYDROLASE C777.06C-RELATED-RELATED"/>
    <property type="match status" value="1"/>
</dbReference>
<dbReference type="EMBL" id="JAPZVM010000013">
    <property type="protein sequence ID" value="MCZ8373529.1"/>
    <property type="molecule type" value="Genomic_DNA"/>
</dbReference>
<dbReference type="SMART" id="SM00849">
    <property type="entry name" value="Lactamase_B"/>
    <property type="match status" value="1"/>
</dbReference>
<dbReference type="Pfam" id="PF12706">
    <property type="entry name" value="Lactamase_B_2"/>
    <property type="match status" value="1"/>
</dbReference>
<feature type="domain" description="Metallo-beta-lactamase" evidence="1">
    <location>
        <begin position="34"/>
        <end position="231"/>
    </location>
</feature>
<evidence type="ECO:0000313" key="3">
    <source>
        <dbReference type="Proteomes" id="UP001141933"/>
    </source>
</evidence>
<organism evidence="2 3">
    <name type="scientific">Phocaeicola acetigenes</name>
    <dbReference type="NCBI Taxonomy" id="3016083"/>
    <lineage>
        <taxon>Bacteria</taxon>
        <taxon>Pseudomonadati</taxon>
        <taxon>Bacteroidota</taxon>
        <taxon>Bacteroidia</taxon>
        <taxon>Bacteroidales</taxon>
        <taxon>Bacteroidaceae</taxon>
        <taxon>Phocaeicola</taxon>
    </lineage>
</organism>
<evidence type="ECO:0000259" key="1">
    <source>
        <dbReference type="SMART" id="SM00849"/>
    </source>
</evidence>
<sequence>MKITILGSGTSTGVPQVGCTCEVCTSTDPRDNRLRCSGLVETNGVRILIDCGPDFRQQCLRLKDFQAIHGVLISHEHYDHVGGLDDLRPFCYFGDVSVYAEDYVADRLQARMPYCFTEKLYPGVPRIALQRVSPGIPFRVEASESAVVEVIPIRVIHGKLPILGYRIGKMAWITDMLSMPEESYPLLENLDCLIINALRIEEHPTHQSLKQALQQVERIAPKETYFIHMSHHLGLHQVVEATLPSHVHLTYDNQVISL</sequence>
<dbReference type="InterPro" id="IPR036866">
    <property type="entry name" value="RibonucZ/Hydroxyglut_hydro"/>
</dbReference>
<dbReference type="Gene3D" id="3.60.15.10">
    <property type="entry name" value="Ribonuclease Z/Hydroxyacylglutathione hydrolase-like"/>
    <property type="match status" value="1"/>
</dbReference>
<dbReference type="SUPFAM" id="SSF56281">
    <property type="entry name" value="Metallo-hydrolase/oxidoreductase"/>
    <property type="match status" value="1"/>
</dbReference>
<dbReference type="NCBIfam" id="NF002553">
    <property type="entry name" value="PRK02113.1"/>
    <property type="match status" value="1"/>
</dbReference>
<proteinExistence type="predicted"/>
<comment type="caution">
    <text evidence="2">The sequence shown here is derived from an EMBL/GenBank/DDBJ whole genome shotgun (WGS) entry which is preliminary data.</text>
</comment>
<dbReference type="PANTHER" id="PTHR42663:SF6">
    <property type="entry name" value="HYDROLASE C777.06C-RELATED"/>
    <property type="match status" value="1"/>
</dbReference>
<dbReference type="RefSeq" id="WP_269878864.1">
    <property type="nucleotide sequence ID" value="NZ_JAPZVM010000013.1"/>
</dbReference>
<name>A0ABT4PKM2_9BACT</name>
<accession>A0ABT4PKM2</accession>